<dbReference type="AlphaFoldDB" id="A0AAV4XFD9"/>
<evidence type="ECO:0000313" key="2">
    <source>
        <dbReference type="Proteomes" id="UP001054945"/>
    </source>
</evidence>
<sequence>MSSAKKDKNCVSQREDCCLGNILRNTYLAGDVSCAVSSLFYSPAQDSSELLLASYRFRWRCLNKGFGKIVLRDTYIKIMGKLD</sequence>
<organism evidence="1 2">
    <name type="scientific">Caerostris extrusa</name>
    <name type="common">Bark spider</name>
    <name type="synonym">Caerostris bankana</name>
    <dbReference type="NCBI Taxonomy" id="172846"/>
    <lineage>
        <taxon>Eukaryota</taxon>
        <taxon>Metazoa</taxon>
        <taxon>Ecdysozoa</taxon>
        <taxon>Arthropoda</taxon>
        <taxon>Chelicerata</taxon>
        <taxon>Arachnida</taxon>
        <taxon>Araneae</taxon>
        <taxon>Araneomorphae</taxon>
        <taxon>Entelegynae</taxon>
        <taxon>Araneoidea</taxon>
        <taxon>Araneidae</taxon>
        <taxon>Caerostris</taxon>
    </lineage>
</organism>
<gene>
    <name evidence="1" type="ORF">CEXT_387861</name>
</gene>
<evidence type="ECO:0000313" key="1">
    <source>
        <dbReference type="EMBL" id="GIY92493.1"/>
    </source>
</evidence>
<proteinExistence type="predicted"/>
<name>A0AAV4XFD9_CAEEX</name>
<protein>
    <submittedName>
        <fullName evidence="1">Uncharacterized protein</fullName>
    </submittedName>
</protein>
<accession>A0AAV4XFD9</accession>
<dbReference type="EMBL" id="BPLR01017542">
    <property type="protein sequence ID" value="GIY92493.1"/>
    <property type="molecule type" value="Genomic_DNA"/>
</dbReference>
<keyword evidence="2" id="KW-1185">Reference proteome</keyword>
<reference evidence="1 2" key="1">
    <citation type="submission" date="2021-06" db="EMBL/GenBank/DDBJ databases">
        <title>Caerostris extrusa draft genome.</title>
        <authorList>
            <person name="Kono N."/>
            <person name="Arakawa K."/>
        </authorList>
    </citation>
    <scope>NUCLEOTIDE SEQUENCE [LARGE SCALE GENOMIC DNA]</scope>
</reference>
<comment type="caution">
    <text evidence="1">The sequence shown here is derived from an EMBL/GenBank/DDBJ whole genome shotgun (WGS) entry which is preliminary data.</text>
</comment>
<dbReference type="Proteomes" id="UP001054945">
    <property type="component" value="Unassembled WGS sequence"/>
</dbReference>